<evidence type="ECO:0000256" key="3">
    <source>
        <dbReference type="ARBA" id="ARBA00022989"/>
    </source>
</evidence>
<accession>A0A026W877</accession>
<dbReference type="EMBL" id="KK107405">
    <property type="protein sequence ID" value="EZA51224.1"/>
    <property type="molecule type" value="Genomic_DNA"/>
</dbReference>
<dbReference type="AlphaFoldDB" id="A0A026W877"/>
<keyword evidence="7" id="KW-1185">Reference proteome</keyword>
<proteinExistence type="predicted"/>
<evidence type="ECO:0000256" key="4">
    <source>
        <dbReference type="ARBA" id="ARBA00023136"/>
    </source>
</evidence>
<protein>
    <submittedName>
        <fullName evidence="6">Uncharacterized protein</fullName>
    </submittedName>
</protein>
<feature type="transmembrane region" description="Helical" evidence="5">
    <location>
        <begin position="21"/>
        <end position="42"/>
    </location>
</feature>
<name>A0A026W877_OOCBI</name>
<reference evidence="6 7" key="1">
    <citation type="journal article" date="2014" name="Curr. Biol.">
        <title>The genome of the clonal raider ant Cerapachys biroi.</title>
        <authorList>
            <person name="Oxley P.R."/>
            <person name="Ji L."/>
            <person name="Fetter-Pruneda I."/>
            <person name="McKenzie S.K."/>
            <person name="Li C."/>
            <person name="Hu H."/>
            <person name="Zhang G."/>
            <person name="Kronauer D.J."/>
        </authorList>
    </citation>
    <scope>NUCLEOTIDE SEQUENCE [LARGE SCALE GENOMIC DNA]</scope>
</reference>
<keyword evidence="2 5" id="KW-0812">Transmembrane</keyword>
<comment type="subcellular location">
    <subcellularLocation>
        <location evidence="1">Membrane</location>
        <topology evidence="1">Single-pass membrane protein</topology>
    </subcellularLocation>
</comment>
<dbReference type="InterPro" id="IPR029208">
    <property type="entry name" value="COX14"/>
</dbReference>
<evidence type="ECO:0000256" key="5">
    <source>
        <dbReference type="SAM" id="Phobius"/>
    </source>
</evidence>
<dbReference type="GO" id="GO:0016020">
    <property type="term" value="C:membrane"/>
    <property type="evidence" value="ECO:0007669"/>
    <property type="project" value="UniProtKB-SubCell"/>
</dbReference>
<dbReference type="OMA" id="VLGMRYY"/>
<organism evidence="6 7">
    <name type="scientific">Ooceraea biroi</name>
    <name type="common">Clonal raider ant</name>
    <name type="synonym">Cerapachys biroi</name>
    <dbReference type="NCBI Taxonomy" id="2015173"/>
    <lineage>
        <taxon>Eukaryota</taxon>
        <taxon>Metazoa</taxon>
        <taxon>Ecdysozoa</taxon>
        <taxon>Arthropoda</taxon>
        <taxon>Hexapoda</taxon>
        <taxon>Insecta</taxon>
        <taxon>Pterygota</taxon>
        <taxon>Neoptera</taxon>
        <taxon>Endopterygota</taxon>
        <taxon>Hymenoptera</taxon>
        <taxon>Apocrita</taxon>
        <taxon>Aculeata</taxon>
        <taxon>Formicoidea</taxon>
        <taxon>Formicidae</taxon>
        <taxon>Dorylinae</taxon>
        <taxon>Ooceraea</taxon>
    </lineage>
</organism>
<evidence type="ECO:0000313" key="7">
    <source>
        <dbReference type="Proteomes" id="UP000053097"/>
    </source>
</evidence>
<evidence type="ECO:0000256" key="2">
    <source>
        <dbReference type="ARBA" id="ARBA00022692"/>
    </source>
</evidence>
<dbReference type="PROSITE" id="PS51257">
    <property type="entry name" value="PROKAR_LIPOPROTEIN"/>
    <property type="match status" value="1"/>
</dbReference>
<evidence type="ECO:0000313" key="6">
    <source>
        <dbReference type="EMBL" id="EZA51224.1"/>
    </source>
</evidence>
<keyword evidence="4 5" id="KW-0472">Membrane</keyword>
<gene>
    <name evidence="6" type="ORF">X777_09901</name>
</gene>
<keyword evidence="3 5" id="KW-1133">Transmembrane helix</keyword>
<dbReference type="Proteomes" id="UP000053097">
    <property type="component" value="Unassembled WGS sequence"/>
</dbReference>
<dbReference type="Pfam" id="PF14880">
    <property type="entry name" value="COX14"/>
    <property type="match status" value="1"/>
</dbReference>
<sequence>MDANFYKRRRKERLYDKLHRGFVKTCIGVTLAASCMIGYKVYEYFRYIRPLQSAQAKLAQEELLLEGRSMEDPSKVKL</sequence>
<evidence type="ECO:0000256" key="1">
    <source>
        <dbReference type="ARBA" id="ARBA00004167"/>
    </source>
</evidence>